<name>A0ABT9X5Z7_9MICC</name>
<keyword evidence="2" id="KW-1185">Reference proteome</keyword>
<organism evidence="1 2">
    <name type="scientific">Arthrobacter bambusae</name>
    <dbReference type="NCBI Taxonomy" id="1338426"/>
    <lineage>
        <taxon>Bacteria</taxon>
        <taxon>Bacillati</taxon>
        <taxon>Actinomycetota</taxon>
        <taxon>Actinomycetes</taxon>
        <taxon>Micrococcales</taxon>
        <taxon>Micrococcaceae</taxon>
        <taxon>Arthrobacter</taxon>
    </lineage>
</organism>
<gene>
    <name evidence="1" type="ORF">J2S93_002385</name>
</gene>
<sequence>MTLLAYLTTSMNSGMDEGMAGEWTIIDSLLAGMARGWVRDRDVRSVVRGKTRVADSTSLRAMSIGVILELLLRGYAYPVFWDEAPWFRDPVTLNVWNGDPWEATRRIERLWWERRQDDMFLDIVWFAPTATGQRLGHELLEALGD</sequence>
<reference evidence="1 2" key="1">
    <citation type="submission" date="2023-07" db="EMBL/GenBank/DDBJ databases">
        <title>Sorghum-associated microbial communities from plants grown in Nebraska, USA.</title>
        <authorList>
            <person name="Schachtman D."/>
        </authorList>
    </citation>
    <scope>NUCLEOTIDE SEQUENCE [LARGE SCALE GENOMIC DNA]</scope>
    <source>
        <strain evidence="1 2">DS1016</strain>
    </source>
</reference>
<dbReference type="EMBL" id="JAUSTF010000004">
    <property type="protein sequence ID" value="MDQ0180958.1"/>
    <property type="molecule type" value="Genomic_DNA"/>
</dbReference>
<dbReference type="RefSeq" id="WP_306960413.1">
    <property type="nucleotide sequence ID" value="NZ_JAUSRG010000003.1"/>
</dbReference>
<protein>
    <submittedName>
        <fullName evidence="1">Uncharacterized protein</fullName>
    </submittedName>
</protein>
<comment type="caution">
    <text evidence="1">The sequence shown here is derived from an EMBL/GenBank/DDBJ whole genome shotgun (WGS) entry which is preliminary data.</text>
</comment>
<dbReference type="Proteomes" id="UP001230951">
    <property type="component" value="Unassembled WGS sequence"/>
</dbReference>
<evidence type="ECO:0000313" key="2">
    <source>
        <dbReference type="Proteomes" id="UP001230951"/>
    </source>
</evidence>
<accession>A0ABT9X5Z7</accession>
<evidence type="ECO:0000313" key="1">
    <source>
        <dbReference type="EMBL" id="MDQ0180958.1"/>
    </source>
</evidence>
<proteinExistence type="predicted"/>